<reference evidence="2 3" key="1">
    <citation type="submission" date="2021-02" db="EMBL/GenBank/DDBJ databases">
        <title>Genome assembly of Pseudopithomyces chartarum.</title>
        <authorList>
            <person name="Jauregui R."/>
            <person name="Singh J."/>
            <person name="Voisey C."/>
        </authorList>
    </citation>
    <scope>NUCLEOTIDE SEQUENCE [LARGE SCALE GENOMIC DNA]</scope>
    <source>
        <strain evidence="2 3">AGR01</strain>
    </source>
</reference>
<keyword evidence="3" id="KW-1185">Reference proteome</keyword>
<gene>
    <name evidence="2" type="ORF">GRF29_8g3466534</name>
</gene>
<proteinExistence type="predicted"/>
<feature type="compositionally biased region" description="Low complexity" evidence="1">
    <location>
        <begin position="48"/>
        <end position="61"/>
    </location>
</feature>
<feature type="region of interest" description="Disordered" evidence="1">
    <location>
        <begin position="115"/>
        <end position="150"/>
    </location>
</feature>
<evidence type="ECO:0000313" key="2">
    <source>
        <dbReference type="EMBL" id="KAK3216487.1"/>
    </source>
</evidence>
<dbReference type="Proteomes" id="UP001280581">
    <property type="component" value="Unassembled WGS sequence"/>
</dbReference>
<evidence type="ECO:0000313" key="3">
    <source>
        <dbReference type="Proteomes" id="UP001280581"/>
    </source>
</evidence>
<feature type="compositionally biased region" description="Basic and acidic residues" evidence="1">
    <location>
        <begin position="1"/>
        <end position="10"/>
    </location>
</feature>
<accession>A0AAN6RLS4</accession>
<sequence>MPLFSSRREPSPPPPQRTGFFSKSSPPPPATTTPPSRSRTMFSRRRSSSPSLHSTSPTGTSHPKRHSLLHKSGEDASIVAARERVMSAEAAEREADRALFAAKAAVREAREHVGRLEREASEEAKRAKAKQVAAKSIGRRGKALGRHDHV</sequence>
<organism evidence="2 3">
    <name type="scientific">Pseudopithomyces chartarum</name>
    <dbReference type="NCBI Taxonomy" id="1892770"/>
    <lineage>
        <taxon>Eukaryota</taxon>
        <taxon>Fungi</taxon>
        <taxon>Dikarya</taxon>
        <taxon>Ascomycota</taxon>
        <taxon>Pezizomycotina</taxon>
        <taxon>Dothideomycetes</taxon>
        <taxon>Pleosporomycetidae</taxon>
        <taxon>Pleosporales</taxon>
        <taxon>Massarineae</taxon>
        <taxon>Didymosphaeriaceae</taxon>
        <taxon>Pseudopithomyces</taxon>
    </lineage>
</organism>
<evidence type="ECO:0000256" key="1">
    <source>
        <dbReference type="SAM" id="MobiDB-lite"/>
    </source>
</evidence>
<feature type="region of interest" description="Disordered" evidence="1">
    <location>
        <begin position="1"/>
        <end position="75"/>
    </location>
</feature>
<dbReference type="EMBL" id="WVTA01000002">
    <property type="protein sequence ID" value="KAK3216487.1"/>
    <property type="molecule type" value="Genomic_DNA"/>
</dbReference>
<name>A0AAN6RLS4_9PLEO</name>
<protein>
    <submittedName>
        <fullName evidence="2">Uncharacterized protein</fullName>
    </submittedName>
</protein>
<comment type="caution">
    <text evidence="2">The sequence shown here is derived from an EMBL/GenBank/DDBJ whole genome shotgun (WGS) entry which is preliminary data.</text>
</comment>
<feature type="compositionally biased region" description="Basic and acidic residues" evidence="1">
    <location>
        <begin position="115"/>
        <end position="126"/>
    </location>
</feature>
<dbReference type="AlphaFoldDB" id="A0AAN6RLS4"/>